<reference evidence="3 4" key="1">
    <citation type="submission" date="2024-07" db="EMBL/GenBank/DDBJ databases">
        <title>Section-level genome sequencing and comparative genomics of Aspergillus sections Usti and Cavernicolus.</title>
        <authorList>
            <consortium name="Lawrence Berkeley National Laboratory"/>
            <person name="Nybo J.L."/>
            <person name="Vesth T.C."/>
            <person name="Theobald S."/>
            <person name="Frisvad J.C."/>
            <person name="Larsen T.O."/>
            <person name="Kjaerboelling I."/>
            <person name="Rothschild-Mancinelli K."/>
            <person name="Lyhne E.K."/>
            <person name="Kogle M.E."/>
            <person name="Barry K."/>
            <person name="Clum A."/>
            <person name="Na H."/>
            <person name="Ledsgaard L."/>
            <person name="Lin J."/>
            <person name="Lipzen A."/>
            <person name="Kuo A."/>
            <person name="Riley R."/>
            <person name="Mondo S."/>
            <person name="Labutti K."/>
            <person name="Haridas S."/>
            <person name="Pangalinan J."/>
            <person name="Salamov A.A."/>
            <person name="Simmons B.A."/>
            <person name="Magnuson J.K."/>
            <person name="Chen J."/>
            <person name="Drula E."/>
            <person name="Henrissat B."/>
            <person name="Wiebenga A."/>
            <person name="Lubbers R.J."/>
            <person name="Gomes A.C."/>
            <person name="Makela M.R."/>
            <person name="Stajich J."/>
            <person name="Grigoriev I.V."/>
            <person name="Mortensen U.H."/>
            <person name="De Vries R.P."/>
            <person name="Baker S.E."/>
            <person name="Andersen M.R."/>
        </authorList>
    </citation>
    <scope>NUCLEOTIDE SEQUENCE [LARGE SCALE GENOMIC DNA]</scope>
    <source>
        <strain evidence="3 4">CBS 209.92</strain>
    </source>
</reference>
<protein>
    <submittedName>
        <fullName evidence="3">Fungal-specific transcription factor domain-containing protein</fullName>
    </submittedName>
</protein>
<organism evidence="3 4">
    <name type="scientific">Aspergillus keveii</name>
    <dbReference type="NCBI Taxonomy" id="714993"/>
    <lineage>
        <taxon>Eukaryota</taxon>
        <taxon>Fungi</taxon>
        <taxon>Dikarya</taxon>
        <taxon>Ascomycota</taxon>
        <taxon>Pezizomycotina</taxon>
        <taxon>Eurotiomycetes</taxon>
        <taxon>Eurotiomycetidae</taxon>
        <taxon>Eurotiales</taxon>
        <taxon>Aspergillaceae</taxon>
        <taxon>Aspergillus</taxon>
        <taxon>Aspergillus subgen. Nidulantes</taxon>
    </lineage>
</organism>
<dbReference type="InterPro" id="IPR052761">
    <property type="entry name" value="Fungal_Detox/Toxin_TFs"/>
</dbReference>
<proteinExistence type="predicted"/>
<dbReference type="Pfam" id="PF04082">
    <property type="entry name" value="Fungal_trans"/>
    <property type="match status" value="1"/>
</dbReference>
<dbReference type="Proteomes" id="UP001610563">
    <property type="component" value="Unassembled WGS sequence"/>
</dbReference>
<keyword evidence="1" id="KW-0539">Nucleus</keyword>
<keyword evidence="4" id="KW-1185">Reference proteome</keyword>
<gene>
    <name evidence="3" type="ORF">BJX66DRAFT_313849</name>
</gene>
<dbReference type="EMBL" id="JBFTWV010000129">
    <property type="protein sequence ID" value="KAL2785969.1"/>
    <property type="molecule type" value="Genomic_DNA"/>
</dbReference>
<evidence type="ECO:0000256" key="1">
    <source>
        <dbReference type="ARBA" id="ARBA00023242"/>
    </source>
</evidence>
<evidence type="ECO:0000313" key="4">
    <source>
        <dbReference type="Proteomes" id="UP001610563"/>
    </source>
</evidence>
<sequence>MPSPVPLTISEHGQQVIEYYGELNSVTVLSEVLGQSQRRLIRLDLPGPAAVGALQREFSRLDEADVAYLRGKHVHDFPPPTACRGFLHLFFKRVYPYTPILNRQQFFEDYERGTCSSFLLWSIFANVAPYASPELLLESGYTEYSMAQKAFFSKARLLYDFGCEKGQLNLLQGSILLSSFQFTFAPDKDFRFWFHNAARIALQMGLNRRDIGNQLDLPTYHLIRRIWWVIYSRDVWFSVVGFENARRIHDDGTEMVLLKPEDWAEELLIPPHYKDIIPDITPLQQHFFTEICRLNLLGSHFLSLLGPNRPTPTLPEAHAFTSSITTWRTSFPEDLLLDRVYHWDDSNARVLFLWSMGFRLECSFYRTLRQRTKGIDEESAAWANERLRRCIFELDTVLKRAVVNDVALFCPPSLIICTSHLLALQLEVALDPTAPEPQRIAAKTQIHTGLAYLRGIGDRWLNAKWTFRVFDSVTRRLGMPMGGHDLPTSRYPAGPSNDPGLWRHASVNTGSIAQMPIDLGQSQPQPQDELALPDRWIESLLTENLMNGLDDGMFNMFMP</sequence>
<evidence type="ECO:0000313" key="3">
    <source>
        <dbReference type="EMBL" id="KAL2785969.1"/>
    </source>
</evidence>
<dbReference type="PANTHER" id="PTHR47425:SF2">
    <property type="entry name" value="FARB-RELATED"/>
    <property type="match status" value="1"/>
</dbReference>
<evidence type="ECO:0000259" key="2">
    <source>
        <dbReference type="Pfam" id="PF04082"/>
    </source>
</evidence>
<name>A0ABR4FRX6_9EURO</name>
<feature type="domain" description="Xylanolytic transcriptional activator regulatory" evidence="2">
    <location>
        <begin position="87"/>
        <end position="240"/>
    </location>
</feature>
<accession>A0ABR4FRX6</accession>
<dbReference type="InterPro" id="IPR007219">
    <property type="entry name" value="XnlR_reg_dom"/>
</dbReference>
<dbReference type="PANTHER" id="PTHR47425">
    <property type="entry name" value="FARB-RELATED"/>
    <property type="match status" value="1"/>
</dbReference>
<comment type="caution">
    <text evidence="3">The sequence shown here is derived from an EMBL/GenBank/DDBJ whole genome shotgun (WGS) entry which is preliminary data.</text>
</comment>
<dbReference type="CDD" id="cd12148">
    <property type="entry name" value="fungal_TF_MHR"/>
    <property type="match status" value="1"/>
</dbReference>